<organism evidence="1 2">
    <name type="scientific">Bacillus timonensis</name>
    <dbReference type="NCBI Taxonomy" id="1033734"/>
    <lineage>
        <taxon>Bacteria</taxon>
        <taxon>Bacillati</taxon>
        <taxon>Bacillota</taxon>
        <taxon>Bacilli</taxon>
        <taxon>Bacillales</taxon>
        <taxon>Bacillaceae</taxon>
        <taxon>Bacillus</taxon>
    </lineage>
</organism>
<dbReference type="Gene3D" id="2.60.120.1140">
    <property type="entry name" value="Protein of unknown function DUF192"/>
    <property type="match status" value="1"/>
</dbReference>
<dbReference type="Proteomes" id="UP000306477">
    <property type="component" value="Unassembled WGS sequence"/>
</dbReference>
<dbReference type="PANTHER" id="PTHR37953">
    <property type="entry name" value="UPF0127 PROTEIN MJ1496"/>
    <property type="match status" value="1"/>
</dbReference>
<keyword evidence="2" id="KW-1185">Reference proteome</keyword>
<sequence>MERKERNMRKKDEVLNLPIKLKTYNTFLKRFKGLMFQLKPIKNEAIILEPCNSIHMFFMFFPIDVVFLDKENRVVKTIDNVKPWTVIFPVKHAYKTIEMPVGSIRKFGIQDGCVIEV</sequence>
<protein>
    <submittedName>
        <fullName evidence="1">DUF192 domain-containing protein</fullName>
    </submittedName>
</protein>
<accession>A0A4S3PMH3</accession>
<dbReference type="EMBL" id="SLUB01000043">
    <property type="protein sequence ID" value="THE10608.1"/>
    <property type="molecule type" value="Genomic_DNA"/>
</dbReference>
<dbReference type="OrthoDB" id="9813379at2"/>
<gene>
    <name evidence="1" type="ORF">E1I69_18190</name>
</gene>
<evidence type="ECO:0000313" key="1">
    <source>
        <dbReference type="EMBL" id="THE10608.1"/>
    </source>
</evidence>
<dbReference type="Pfam" id="PF02643">
    <property type="entry name" value="DUF192"/>
    <property type="match status" value="1"/>
</dbReference>
<evidence type="ECO:0000313" key="2">
    <source>
        <dbReference type="Proteomes" id="UP000306477"/>
    </source>
</evidence>
<proteinExistence type="predicted"/>
<dbReference type="AlphaFoldDB" id="A0A4S3PMH3"/>
<name>A0A4S3PMH3_9BACI</name>
<reference evidence="1 2" key="1">
    <citation type="journal article" date="2019" name="Indoor Air">
        <title>Impacts of indoor surface finishes on bacterial viability.</title>
        <authorList>
            <person name="Hu J."/>
            <person name="Maamar S.B."/>
            <person name="Glawe A.J."/>
            <person name="Gottel N."/>
            <person name="Gilbert J.A."/>
            <person name="Hartmann E.M."/>
        </authorList>
    </citation>
    <scope>NUCLEOTIDE SEQUENCE [LARGE SCALE GENOMIC DNA]</scope>
    <source>
        <strain evidence="1 2">AF060A6</strain>
    </source>
</reference>
<comment type="caution">
    <text evidence="1">The sequence shown here is derived from an EMBL/GenBank/DDBJ whole genome shotgun (WGS) entry which is preliminary data.</text>
</comment>
<dbReference type="InterPro" id="IPR038695">
    <property type="entry name" value="Saro_0823-like_sf"/>
</dbReference>
<dbReference type="InterPro" id="IPR003795">
    <property type="entry name" value="DUF192"/>
</dbReference>
<dbReference type="PANTHER" id="PTHR37953:SF1">
    <property type="entry name" value="UPF0127 PROTEIN MJ1496"/>
    <property type="match status" value="1"/>
</dbReference>